<protein>
    <recommendedName>
        <fullName evidence="3">Photosynthesis system II assembly factor Ycf48/Hcf136-like domain-containing protein</fullName>
    </recommendedName>
</protein>
<dbReference type="CDD" id="cd15482">
    <property type="entry name" value="Sialidase_non-viral"/>
    <property type="match status" value="1"/>
</dbReference>
<organism evidence="1 2">
    <name type="scientific">Alicyclobacillus ferrooxydans</name>
    <dbReference type="NCBI Taxonomy" id="471514"/>
    <lineage>
        <taxon>Bacteria</taxon>
        <taxon>Bacillati</taxon>
        <taxon>Bacillota</taxon>
        <taxon>Bacilli</taxon>
        <taxon>Bacillales</taxon>
        <taxon>Alicyclobacillaceae</taxon>
        <taxon>Alicyclobacillus</taxon>
    </lineage>
</organism>
<dbReference type="STRING" id="471514.AN477_13800"/>
<name>A0A0P9CU16_9BACL</name>
<dbReference type="PANTHER" id="PTHR47199:SF2">
    <property type="entry name" value="PHOTOSYSTEM II STABILITY_ASSEMBLY FACTOR HCF136, CHLOROPLASTIC"/>
    <property type="match status" value="1"/>
</dbReference>
<dbReference type="InterPro" id="IPR015943">
    <property type="entry name" value="WD40/YVTN_repeat-like_dom_sf"/>
</dbReference>
<evidence type="ECO:0008006" key="3">
    <source>
        <dbReference type="Google" id="ProtNLM"/>
    </source>
</evidence>
<dbReference type="PANTHER" id="PTHR47199">
    <property type="entry name" value="PHOTOSYSTEM II STABILITY/ASSEMBLY FACTOR HCF136, CHLOROPLASTIC"/>
    <property type="match status" value="1"/>
</dbReference>
<dbReference type="PATRIC" id="fig|471514.4.peg.3446"/>
<gene>
    <name evidence="1" type="ORF">AN477_13800</name>
</gene>
<dbReference type="AlphaFoldDB" id="A0A0P9CU16"/>
<reference evidence="1 2" key="1">
    <citation type="submission" date="2015-09" db="EMBL/GenBank/DDBJ databases">
        <title>Draft genome sequence of Alicyclobacillus ferrooxydans DSM 22381.</title>
        <authorList>
            <person name="Hemp J."/>
        </authorList>
    </citation>
    <scope>NUCLEOTIDE SEQUENCE [LARGE SCALE GENOMIC DNA]</scope>
    <source>
        <strain evidence="1 2">TC-34</strain>
    </source>
</reference>
<dbReference type="Gene3D" id="2.130.10.10">
    <property type="entry name" value="YVTN repeat-like/Quinoprotein amine dehydrogenase"/>
    <property type="match status" value="2"/>
</dbReference>
<dbReference type="SUPFAM" id="SSF110296">
    <property type="entry name" value="Oligoxyloglucan reducing end-specific cellobiohydrolase"/>
    <property type="match status" value="2"/>
</dbReference>
<dbReference type="EMBL" id="LJCO01000056">
    <property type="protein sequence ID" value="KPV43160.1"/>
    <property type="molecule type" value="Genomic_DNA"/>
</dbReference>
<keyword evidence="2" id="KW-1185">Reference proteome</keyword>
<proteinExistence type="predicted"/>
<dbReference type="Proteomes" id="UP000050482">
    <property type="component" value="Unassembled WGS sequence"/>
</dbReference>
<sequence>MVELTKNNWINIHMINTDVGWGVVYSTKGATVVRTTDGGKSWFNVSPNGTSADTPNGVDFINEDTAWITIQPVSQSTNTFQTYLMLYHTNNGGQTWSSMRVSGNDQPPIQETEISIVKPSTIYIDIVPEHGMNSLPGQLAVSNDGGTSWKTVNTPSNVQLGGSLQFVTSSTGWLSTSNSTTGDYQLYQTFDGGKSWNEHQVPTPSQYQGDKASLSLPQFSATNPNVGIMEAYFQGQGNVVEHRGIYSTSDAGKSWSFVGPMPGQAGLASFPTTSIGVAIPLSTTKTFPTLYETTNGGNSWTPVSLPQTPFSTLLQNYIPSQLDFVSKSVGWIVWGPRRGGTATDQVWETKDGGHTWTKDWP</sequence>
<accession>A0A0P9CU16</accession>
<comment type="caution">
    <text evidence="1">The sequence shown here is derived from an EMBL/GenBank/DDBJ whole genome shotgun (WGS) entry which is preliminary data.</text>
</comment>
<evidence type="ECO:0000313" key="1">
    <source>
        <dbReference type="EMBL" id="KPV43160.1"/>
    </source>
</evidence>
<evidence type="ECO:0000313" key="2">
    <source>
        <dbReference type="Proteomes" id="UP000050482"/>
    </source>
</evidence>